<accession>A0A4Z2FL13</accession>
<name>A0A4Z2FL13_9TELE</name>
<feature type="region of interest" description="Disordered" evidence="1">
    <location>
        <begin position="82"/>
        <end position="110"/>
    </location>
</feature>
<feature type="region of interest" description="Disordered" evidence="1">
    <location>
        <begin position="1"/>
        <end position="40"/>
    </location>
</feature>
<feature type="compositionally biased region" description="Basic and acidic residues" evidence="1">
    <location>
        <begin position="84"/>
        <end position="95"/>
    </location>
</feature>
<dbReference type="AlphaFoldDB" id="A0A4Z2FL13"/>
<reference evidence="2 3" key="1">
    <citation type="submission" date="2019-03" db="EMBL/GenBank/DDBJ databases">
        <title>First draft genome of Liparis tanakae, snailfish: a comprehensive survey of snailfish specific genes.</title>
        <authorList>
            <person name="Kim W."/>
            <person name="Song I."/>
            <person name="Jeong J.-H."/>
            <person name="Kim D."/>
            <person name="Kim S."/>
            <person name="Ryu S."/>
            <person name="Song J.Y."/>
            <person name="Lee S.K."/>
        </authorList>
    </citation>
    <scope>NUCLEOTIDE SEQUENCE [LARGE SCALE GENOMIC DNA]</scope>
    <source>
        <tissue evidence="2">Muscle</tissue>
    </source>
</reference>
<sequence length="171" mass="19492">MSLGTSRRESLELRGSTGSRTDNRNRQQQNNAPEEEGVPLTEIKCKGESWECCRQTDPQQKFTERLHAALLADKHLLHSFSQEGRVKNGRSDEAGKQIQEGKMQDRENRREWEPDASLLQTFKLLSLLAGPEFLLFLFDVKGVWFNLVQTGAPVLLLKGNLFLNLQQLLDV</sequence>
<keyword evidence="3" id="KW-1185">Reference proteome</keyword>
<organism evidence="2 3">
    <name type="scientific">Liparis tanakae</name>
    <name type="common">Tanaka's snailfish</name>
    <dbReference type="NCBI Taxonomy" id="230148"/>
    <lineage>
        <taxon>Eukaryota</taxon>
        <taxon>Metazoa</taxon>
        <taxon>Chordata</taxon>
        <taxon>Craniata</taxon>
        <taxon>Vertebrata</taxon>
        <taxon>Euteleostomi</taxon>
        <taxon>Actinopterygii</taxon>
        <taxon>Neopterygii</taxon>
        <taxon>Teleostei</taxon>
        <taxon>Neoteleostei</taxon>
        <taxon>Acanthomorphata</taxon>
        <taxon>Eupercaria</taxon>
        <taxon>Perciformes</taxon>
        <taxon>Cottioidei</taxon>
        <taxon>Cottales</taxon>
        <taxon>Liparidae</taxon>
        <taxon>Liparis</taxon>
    </lineage>
</organism>
<dbReference type="Proteomes" id="UP000314294">
    <property type="component" value="Unassembled WGS sequence"/>
</dbReference>
<dbReference type="EMBL" id="SRLO01001072">
    <property type="protein sequence ID" value="TNN41937.1"/>
    <property type="molecule type" value="Genomic_DNA"/>
</dbReference>
<proteinExistence type="predicted"/>
<evidence type="ECO:0000313" key="3">
    <source>
        <dbReference type="Proteomes" id="UP000314294"/>
    </source>
</evidence>
<comment type="caution">
    <text evidence="2">The sequence shown here is derived from an EMBL/GenBank/DDBJ whole genome shotgun (WGS) entry which is preliminary data.</text>
</comment>
<gene>
    <name evidence="2" type="ORF">EYF80_047895</name>
</gene>
<protein>
    <submittedName>
        <fullName evidence="2">Uncharacterized protein</fullName>
    </submittedName>
</protein>
<evidence type="ECO:0000256" key="1">
    <source>
        <dbReference type="SAM" id="MobiDB-lite"/>
    </source>
</evidence>
<evidence type="ECO:0000313" key="2">
    <source>
        <dbReference type="EMBL" id="TNN41937.1"/>
    </source>
</evidence>
<feature type="compositionally biased region" description="Basic and acidic residues" evidence="1">
    <location>
        <begin position="1"/>
        <end position="12"/>
    </location>
</feature>